<evidence type="ECO:0000256" key="3">
    <source>
        <dbReference type="ARBA" id="ARBA00022692"/>
    </source>
</evidence>
<evidence type="ECO:0000259" key="9">
    <source>
        <dbReference type="Pfam" id="PF12704"/>
    </source>
</evidence>
<feature type="domain" description="MacB-like periplasmic core" evidence="9">
    <location>
        <begin position="24"/>
        <end position="244"/>
    </location>
</feature>
<organism evidence="10 11">
    <name type="scientific">Dialister micraerophilus UPII 345-E</name>
    <dbReference type="NCBI Taxonomy" id="910314"/>
    <lineage>
        <taxon>Bacteria</taxon>
        <taxon>Bacillati</taxon>
        <taxon>Bacillota</taxon>
        <taxon>Negativicutes</taxon>
        <taxon>Veillonellales</taxon>
        <taxon>Veillonellaceae</taxon>
        <taxon>Dialister</taxon>
    </lineage>
</organism>
<dbReference type="GO" id="GO:0005886">
    <property type="term" value="C:plasma membrane"/>
    <property type="evidence" value="ECO:0007669"/>
    <property type="project" value="UniProtKB-SubCell"/>
</dbReference>
<dbReference type="EMBL" id="AENT01000010">
    <property type="protein sequence ID" value="EFR43121.1"/>
    <property type="molecule type" value="Genomic_DNA"/>
</dbReference>
<reference evidence="10 11" key="1">
    <citation type="submission" date="2010-11" db="EMBL/GenBank/DDBJ databases">
        <authorList>
            <person name="Durkin A.S."/>
            <person name="Madupu R."/>
            <person name="Torralba M."/>
            <person name="Gillis M."/>
            <person name="Methe B."/>
            <person name="Sutton G."/>
            <person name="Nelson K.E."/>
        </authorList>
    </citation>
    <scope>NUCLEOTIDE SEQUENCE [LARGE SCALE GENOMIC DNA]</scope>
    <source>
        <strain evidence="10 11">UPII 345-E</strain>
    </source>
</reference>
<keyword evidence="5 7" id="KW-0472">Membrane</keyword>
<evidence type="ECO:0000256" key="2">
    <source>
        <dbReference type="ARBA" id="ARBA00022475"/>
    </source>
</evidence>
<dbReference type="InterPro" id="IPR003838">
    <property type="entry name" value="ABC3_permease_C"/>
</dbReference>
<proteinExistence type="inferred from homology"/>
<evidence type="ECO:0000256" key="7">
    <source>
        <dbReference type="SAM" id="Phobius"/>
    </source>
</evidence>
<keyword evidence="4 7" id="KW-1133">Transmembrane helix</keyword>
<comment type="caution">
    <text evidence="10">The sequence shown here is derived from an EMBL/GenBank/DDBJ whole genome shotgun (WGS) entry which is preliminary data.</text>
</comment>
<comment type="subcellular location">
    <subcellularLocation>
        <location evidence="1">Cell membrane</location>
        <topology evidence="1">Multi-pass membrane protein</topology>
    </subcellularLocation>
</comment>
<feature type="transmembrane region" description="Helical" evidence="7">
    <location>
        <begin position="25"/>
        <end position="48"/>
    </location>
</feature>
<gene>
    <name evidence="10" type="ORF">HMPREF9220_0778</name>
</gene>
<keyword evidence="3 7" id="KW-0812">Transmembrane</keyword>
<feature type="domain" description="ABC3 transporter permease C-terminal" evidence="8">
    <location>
        <begin position="285"/>
        <end position="398"/>
    </location>
</feature>
<feature type="transmembrane region" description="Helical" evidence="7">
    <location>
        <begin position="279"/>
        <end position="306"/>
    </location>
</feature>
<sequence>MMNNIYVESLWMAWDAVKSNKLRSLLTMLGIIIGITAVIVLLGLGFGIQDRIEGKISGLGSNIVAIHPGSRSKYGSERTGALESLSYKDYLAIKKLPNIKNASPLVHGQYVAVNGNKNWNTDISGVNSEYITMTDQKLIEGRLWTEKEYVNRERVVVLGKTVANNLFGEISPIGKKIRVNNMPFTVIGVLEPKGLLFGFDQDDRILAPFSTVQERIVGIDYLNAIVLTYSSIEVMPQVEVDVTNLLRAKHRLIGSADNDFTIMNSRDLMNFLGDTTQMLTLFLGSIASISLLVGGIGIMNIMLVSVTERTREIGIRKALGATYNMIVAQFLIEAIFISLSGGIIGMILGVSATKLVGLLTGIKTVIYFGPIIGSFIFSVAVGLVFGLYPAQKAAKLNPIDALHYE</sequence>
<comment type="similarity">
    <text evidence="6">Belongs to the ABC-4 integral membrane protein family.</text>
</comment>
<evidence type="ECO:0000256" key="1">
    <source>
        <dbReference type="ARBA" id="ARBA00004651"/>
    </source>
</evidence>
<dbReference type="AlphaFoldDB" id="E4L7U2"/>
<dbReference type="Pfam" id="PF12704">
    <property type="entry name" value="MacB_PCD"/>
    <property type="match status" value="1"/>
</dbReference>
<evidence type="ECO:0000313" key="10">
    <source>
        <dbReference type="EMBL" id="EFR43121.1"/>
    </source>
</evidence>
<name>E4L7U2_9FIRM</name>
<feature type="transmembrane region" description="Helical" evidence="7">
    <location>
        <begin position="365"/>
        <end position="388"/>
    </location>
</feature>
<feature type="transmembrane region" description="Helical" evidence="7">
    <location>
        <begin position="326"/>
        <end position="353"/>
    </location>
</feature>
<evidence type="ECO:0000256" key="6">
    <source>
        <dbReference type="ARBA" id="ARBA00038076"/>
    </source>
</evidence>
<dbReference type="InterPro" id="IPR025857">
    <property type="entry name" value="MacB_PCD"/>
</dbReference>
<evidence type="ECO:0000256" key="5">
    <source>
        <dbReference type="ARBA" id="ARBA00023136"/>
    </source>
</evidence>
<accession>E4L7U2</accession>
<dbReference type="InterPro" id="IPR050250">
    <property type="entry name" value="Macrolide_Exporter_MacB"/>
</dbReference>
<dbReference type="Pfam" id="PF02687">
    <property type="entry name" value="FtsX"/>
    <property type="match status" value="1"/>
</dbReference>
<evidence type="ECO:0000313" key="11">
    <source>
        <dbReference type="Proteomes" id="UP000004594"/>
    </source>
</evidence>
<dbReference type="Proteomes" id="UP000004594">
    <property type="component" value="Unassembled WGS sequence"/>
</dbReference>
<dbReference type="PANTHER" id="PTHR30572">
    <property type="entry name" value="MEMBRANE COMPONENT OF TRANSPORTER-RELATED"/>
    <property type="match status" value="1"/>
</dbReference>
<keyword evidence="2" id="KW-1003">Cell membrane</keyword>
<protein>
    <submittedName>
        <fullName evidence="10">Efflux ABC transporter, permease protein</fullName>
    </submittedName>
</protein>
<dbReference type="GO" id="GO:0022857">
    <property type="term" value="F:transmembrane transporter activity"/>
    <property type="evidence" value="ECO:0007669"/>
    <property type="project" value="TreeGrafter"/>
</dbReference>
<evidence type="ECO:0000259" key="8">
    <source>
        <dbReference type="Pfam" id="PF02687"/>
    </source>
</evidence>
<evidence type="ECO:0000256" key="4">
    <source>
        <dbReference type="ARBA" id="ARBA00022989"/>
    </source>
</evidence>
<dbReference type="PANTHER" id="PTHR30572:SF4">
    <property type="entry name" value="ABC TRANSPORTER PERMEASE YTRF"/>
    <property type="match status" value="1"/>
</dbReference>
<dbReference type="eggNOG" id="COG0577">
    <property type="taxonomic scope" value="Bacteria"/>
</dbReference>